<feature type="domain" description="Reverse transcriptase RNase H-like" evidence="7">
    <location>
        <begin position="3"/>
        <end position="65"/>
    </location>
</feature>
<evidence type="ECO:0000256" key="4">
    <source>
        <dbReference type="ARBA" id="ARBA00022759"/>
    </source>
</evidence>
<keyword evidence="3" id="KW-0540">Nuclease</keyword>
<evidence type="ECO:0000256" key="5">
    <source>
        <dbReference type="ARBA" id="ARBA00022801"/>
    </source>
</evidence>
<evidence type="ECO:0000256" key="1">
    <source>
        <dbReference type="ARBA" id="ARBA00022679"/>
    </source>
</evidence>
<keyword evidence="5" id="KW-0378">Hydrolase</keyword>
<accession>A0A8F1N7J2</accession>
<dbReference type="GO" id="GO:0016787">
    <property type="term" value="F:hydrolase activity"/>
    <property type="evidence" value="ECO:0007669"/>
    <property type="project" value="UniProtKB-KW"/>
</dbReference>
<keyword evidence="2" id="KW-0548">Nucleotidyltransferase</keyword>
<dbReference type="InterPro" id="IPR043502">
    <property type="entry name" value="DNA/RNA_pol_sf"/>
</dbReference>
<keyword evidence="4" id="KW-0255">Endonuclease</keyword>
<evidence type="ECO:0000313" key="8">
    <source>
        <dbReference type="EMBL" id="QWQ49890.1"/>
    </source>
</evidence>
<geneLocation type="mitochondrion" evidence="8"/>
<dbReference type="SUPFAM" id="SSF56672">
    <property type="entry name" value="DNA/RNA polymerases"/>
    <property type="match status" value="1"/>
</dbReference>
<evidence type="ECO:0000256" key="3">
    <source>
        <dbReference type="ARBA" id="ARBA00022722"/>
    </source>
</evidence>
<dbReference type="InterPro" id="IPR041373">
    <property type="entry name" value="RT_RNaseH"/>
</dbReference>
<evidence type="ECO:0000256" key="6">
    <source>
        <dbReference type="ARBA" id="ARBA00022918"/>
    </source>
</evidence>
<sequence length="247" mass="28245">MRRKANTPEKEVLAALKAILKFQVRILNTHFTLRTDCSSLKGVLEKDAKDLAAKLIFARWQAMFSLFRFDIEHIKGESNSLPEFLTREYLQGGTGRISMMRTVRKKTEWFPTTGDRVLGSIPRSDYFPGQPWATADLRPKAGCLRRRMVLDGLDESGLRMTGAAYVKHHFDGRGNISHSVCIRKDQLKAPEAEGRVFKFSSGNLIGFFTLFNGLKDWSFSCRFFPNERMKLLFSFKPHFPLLSNKTG</sequence>
<dbReference type="GO" id="GO:0003964">
    <property type="term" value="F:RNA-directed DNA polymerase activity"/>
    <property type="evidence" value="ECO:0007669"/>
    <property type="project" value="UniProtKB-KW"/>
</dbReference>
<organism evidence="8">
    <name type="scientific">Zelkova schneideriana</name>
    <dbReference type="NCBI Taxonomy" id="172643"/>
    <lineage>
        <taxon>Eukaryota</taxon>
        <taxon>Viridiplantae</taxon>
        <taxon>Streptophyta</taxon>
        <taxon>Embryophyta</taxon>
        <taxon>Tracheophyta</taxon>
        <taxon>Spermatophyta</taxon>
        <taxon>Magnoliopsida</taxon>
        <taxon>eudicotyledons</taxon>
        <taxon>Gunneridae</taxon>
        <taxon>Pentapetalae</taxon>
        <taxon>rosids</taxon>
        <taxon>fabids</taxon>
        <taxon>Rosales</taxon>
        <taxon>Ulmaceae</taxon>
        <taxon>Zelkova</taxon>
    </lineage>
</organism>
<dbReference type="EMBL" id="MW717908">
    <property type="protein sequence ID" value="QWQ49890.1"/>
    <property type="molecule type" value="Genomic_DNA"/>
</dbReference>
<dbReference type="AlphaFoldDB" id="A0A8F1N7J2"/>
<keyword evidence="1" id="KW-0808">Transferase</keyword>
<dbReference type="Pfam" id="PF17917">
    <property type="entry name" value="RT_RNaseH"/>
    <property type="match status" value="1"/>
</dbReference>
<keyword evidence="8" id="KW-0496">Mitochondrion</keyword>
<gene>
    <name evidence="8" type="primary">ORF247</name>
</gene>
<protein>
    <recommendedName>
        <fullName evidence="7">Reverse transcriptase RNase H-like domain-containing protein</fullName>
    </recommendedName>
</protein>
<evidence type="ECO:0000256" key="2">
    <source>
        <dbReference type="ARBA" id="ARBA00022695"/>
    </source>
</evidence>
<evidence type="ECO:0000259" key="7">
    <source>
        <dbReference type="Pfam" id="PF17917"/>
    </source>
</evidence>
<dbReference type="GO" id="GO:0004519">
    <property type="term" value="F:endonuclease activity"/>
    <property type="evidence" value="ECO:0007669"/>
    <property type="project" value="UniProtKB-KW"/>
</dbReference>
<name>A0A8F1N7J2_9ROSA</name>
<reference evidence="8" key="1">
    <citation type="submission" date="2021-03" db="EMBL/GenBank/DDBJ databases">
        <authorList>
            <person name="Liu X."/>
        </authorList>
    </citation>
    <scope>NUCLEOTIDE SEQUENCE</scope>
    <source>
        <strain evidence="8">Mt2</strain>
    </source>
</reference>
<proteinExistence type="predicted"/>
<keyword evidence="6" id="KW-0695">RNA-directed DNA polymerase</keyword>